<dbReference type="Proteomes" id="UP001168990">
    <property type="component" value="Unassembled WGS sequence"/>
</dbReference>
<gene>
    <name evidence="1" type="ORF">PV328_005259</name>
</gene>
<dbReference type="EMBL" id="JAQQBS010000002">
    <property type="protein sequence ID" value="KAK0171866.1"/>
    <property type="molecule type" value="Genomic_DNA"/>
</dbReference>
<name>A0AA39KSF0_9HYME</name>
<protein>
    <submittedName>
        <fullName evidence="1">Uncharacterized protein</fullName>
    </submittedName>
</protein>
<dbReference type="AlphaFoldDB" id="A0AA39KSF0"/>
<dbReference type="PANTHER" id="PTHR21398">
    <property type="entry name" value="AGAP007094-PA"/>
    <property type="match status" value="1"/>
</dbReference>
<proteinExistence type="predicted"/>
<dbReference type="SMART" id="SM00718">
    <property type="entry name" value="DM4_12"/>
    <property type="match status" value="1"/>
</dbReference>
<dbReference type="PANTHER" id="PTHR21398:SF21">
    <property type="entry name" value="AGAP004005-PA"/>
    <property type="match status" value="1"/>
</dbReference>
<comment type="caution">
    <text evidence="1">The sequence shown here is derived from an EMBL/GenBank/DDBJ whole genome shotgun (WGS) entry which is preliminary data.</text>
</comment>
<accession>A0AA39KSF0</accession>
<reference evidence="1" key="1">
    <citation type="journal article" date="2023" name="bioRxiv">
        <title>Scaffold-level genome assemblies of two parasitoid biocontrol wasps reveal the parthenogenesis mechanism and an associated novel virus.</title>
        <authorList>
            <person name="Inwood S."/>
            <person name="Skelly J."/>
            <person name="Guhlin J."/>
            <person name="Harrop T."/>
            <person name="Goldson S."/>
            <person name="Dearden P."/>
        </authorList>
    </citation>
    <scope>NUCLEOTIDE SEQUENCE</scope>
    <source>
        <strain evidence="1">Irish</strain>
        <tissue evidence="1">Whole body</tissue>
    </source>
</reference>
<dbReference type="Pfam" id="PF07841">
    <property type="entry name" value="DM4_12"/>
    <property type="match status" value="2"/>
</dbReference>
<sequence>MWQTVASTSSDLLRHHSASSICPEDISQCVQYIGRSNLSLTYGGIRGHSEIGSCLQAINKYCRLIQTFLILSHWMIIKANKNTGRYLLFPPPSNWAPTKLQLIAGLGLPMEIDVSTIVGYVMKFNYVLPYNASYFTDSYVRHQRSIDSYQDMAQMKETLDLSKEAGSISRWEIYRMIESSLEGFSSGRSCLLRVICETAAVPFRRSHGIVAQLLHILLTPSTTSEEYEDNEDQEYLAAEEIGKKDFHNCEKLFHECNENILEYFTEIKTFCYDRENVGTTVKEVTKLLSRTRRTLVYPKASDLLLIFGLGTPLQLDRESVIVGAFTKLLYSLPANSTDFSQPGVYFARNVEDDNGGDDSNVVKKKSRWSIYKVLEKMGSVYGFGGKACLLRAICDVAATPFDSSHGLFGQLIQAILT</sequence>
<reference evidence="1" key="2">
    <citation type="submission" date="2023-03" db="EMBL/GenBank/DDBJ databases">
        <authorList>
            <person name="Inwood S.N."/>
            <person name="Skelly J.G."/>
            <person name="Guhlin J."/>
            <person name="Harrop T.W.R."/>
            <person name="Goldson S.G."/>
            <person name="Dearden P.K."/>
        </authorList>
    </citation>
    <scope>NUCLEOTIDE SEQUENCE</scope>
    <source>
        <strain evidence="1">Irish</strain>
        <tissue evidence="1">Whole body</tissue>
    </source>
</reference>
<evidence type="ECO:0000313" key="2">
    <source>
        <dbReference type="Proteomes" id="UP001168990"/>
    </source>
</evidence>
<evidence type="ECO:0000313" key="1">
    <source>
        <dbReference type="EMBL" id="KAK0171866.1"/>
    </source>
</evidence>
<organism evidence="1 2">
    <name type="scientific">Microctonus aethiopoides</name>
    <dbReference type="NCBI Taxonomy" id="144406"/>
    <lineage>
        <taxon>Eukaryota</taxon>
        <taxon>Metazoa</taxon>
        <taxon>Ecdysozoa</taxon>
        <taxon>Arthropoda</taxon>
        <taxon>Hexapoda</taxon>
        <taxon>Insecta</taxon>
        <taxon>Pterygota</taxon>
        <taxon>Neoptera</taxon>
        <taxon>Endopterygota</taxon>
        <taxon>Hymenoptera</taxon>
        <taxon>Apocrita</taxon>
        <taxon>Ichneumonoidea</taxon>
        <taxon>Braconidae</taxon>
        <taxon>Euphorinae</taxon>
        <taxon>Microctonus</taxon>
    </lineage>
</organism>
<dbReference type="InterPro" id="IPR006631">
    <property type="entry name" value="DM4_12"/>
</dbReference>
<keyword evidence="2" id="KW-1185">Reference proteome</keyword>